<protein>
    <submittedName>
        <fullName evidence="2">MBL fold metallo-hydrolase</fullName>
    </submittedName>
</protein>
<dbReference type="SUPFAM" id="SSF56281">
    <property type="entry name" value="Metallo-hydrolase/oxidoreductase"/>
    <property type="match status" value="1"/>
</dbReference>
<dbReference type="SMART" id="SM00849">
    <property type="entry name" value="Lactamase_B"/>
    <property type="match status" value="1"/>
</dbReference>
<feature type="domain" description="Metallo-beta-lactamase" evidence="1">
    <location>
        <begin position="34"/>
        <end position="226"/>
    </location>
</feature>
<evidence type="ECO:0000259" key="1">
    <source>
        <dbReference type="SMART" id="SM00849"/>
    </source>
</evidence>
<comment type="caution">
    <text evidence="2">The sequence shown here is derived from an EMBL/GenBank/DDBJ whole genome shotgun (WGS) entry which is preliminary data.</text>
</comment>
<dbReference type="PANTHER" id="PTHR42663">
    <property type="entry name" value="HYDROLASE C777.06C-RELATED-RELATED"/>
    <property type="match status" value="1"/>
</dbReference>
<dbReference type="PANTHER" id="PTHR42663:SF4">
    <property type="entry name" value="SLL1036 PROTEIN"/>
    <property type="match status" value="1"/>
</dbReference>
<name>A0A1L9QSY6_9CYAN</name>
<dbReference type="STRING" id="1925591.BI308_09625"/>
<dbReference type="InterPro" id="IPR036866">
    <property type="entry name" value="RibonucZ/Hydroxyglut_hydro"/>
</dbReference>
<dbReference type="AlphaFoldDB" id="A0A1L9QSY6"/>
<dbReference type="Proteomes" id="UP000183940">
    <property type="component" value="Unassembled WGS sequence"/>
</dbReference>
<dbReference type="GO" id="GO:0016787">
    <property type="term" value="F:hydrolase activity"/>
    <property type="evidence" value="ECO:0007669"/>
    <property type="project" value="UniProtKB-KW"/>
</dbReference>
<accession>A0A1L9QSY6</accession>
<dbReference type="Pfam" id="PF12706">
    <property type="entry name" value="Lactamase_B_2"/>
    <property type="match status" value="1"/>
</dbReference>
<evidence type="ECO:0000313" key="3">
    <source>
        <dbReference type="Proteomes" id="UP000183940"/>
    </source>
</evidence>
<gene>
    <name evidence="2" type="ORF">BI308_09625</name>
</gene>
<keyword evidence="3" id="KW-1185">Reference proteome</keyword>
<dbReference type="Gene3D" id="3.60.15.10">
    <property type="entry name" value="Ribonuclease Z/Hydroxyacylglutathione hydrolase-like"/>
    <property type="match status" value="1"/>
</dbReference>
<reference evidence="2" key="1">
    <citation type="submission" date="2016-10" db="EMBL/GenBank/DDBJ databases">
        <title>CRISPR-Cas defence system in Roseofilum reptotaenium: evidence of a bacteriophage-cyanobacterium arms race in the coral black band disease.</title>
        <authorList>
            <person name="Buerger P."/>
            <person name="Wood-Charlson E.M."/>
            <person name="Weynberg K.D."/>
            <person name="Willis B."/>
            <person name="Van Oppen M.J."/>
        </authorList>
    </citation>
    <scope>NUCLEOTIDE SEQUENCE [LARGE SCALE GENOMIC DNA]</scope>
    <source>
        <strain evidence="2">AO1-A</strain>
    </source>
</reference>
<dbReference type="CDD" id="cd07715">
    <property type="entry name" value="TaR3-like_MBL-fold"/>
    <property type="match status" value="1"/>
</dbReference>
<evidence type="ECO:0000313" key="2">
    <source>
        <dbReference type="EMBL" id="OJJ25773.1"/>
    </source>
</evidence>
<dbReference type="EMBL" id="MLAW01000013">
    <property type="protein sequence ID" value="OJJ25773.1"/>
    <property type="molecule type" value="Genomic_DNA"/>
</dbReference>
<organism evidence="2 3">
    <name type="scientific">Roseofilum reptotaenium AO1-A</name>
    <dbReference type="NCBI Taxonomy" id="1925591"/>
    <lineage>
        <taxon>Bacteria</taxon>
        <taxon>Bacillati</taxon>
        <taxon>Cyanobacteriota</taxon>
        <taxon>Cyanophyceae</taxon>
        <taxon>Desertifilales</taxon>
        <taxon>Desertifilaceae</taxon>
        <taxon>Roseofilum</taxon>
    </lineage>
</organism>
<sequence>MISQHSSSRFEVQFWGVRGSIPAPGPETVRYGGNTSCLEMRIGERHFVFDGGTGLRALGDRLSTEYPLDINLFFTHYHWDHIQGVPFFMPLFTPGNQIHVWGDVPDSSESLEDHFHHAILHVNSPVPSPIPKADLKFSQVSPGDRVTLDDIEIETGHLNHPNGAMGYRITWQGHTAVYCTDTEHYSDRLDEDVLKLARDADILIYDAMYTDNEYSNPKSPKVGWGHSTWQEGVKVAQAAGVKKLIIFHHEPNHDDDTLDQIEEEVQHNYPNTILAREGMILSLIEA</sequence>
<proteinExistence type="predicted"/>
<dbReference type="InterPro" id="IPR001279">
    <property type="entry name" value="Metallo-B-lactamas"/>
</dbReference>